<sequence>MVDPDRRHVLFACGAAATGLAGCAFPGVLESEQTSDEVSIPAGAPLRVTNRNGDVRIEDGGGDTATLEIRKSTRYGADLFDQVTVRTGVEDEQFHVETIDDTPPGQSVSVDLTLYLPADVPVDSVRTDNGDVQVVDISGDATLRTTNGDVRADGVDGFLTLHSGNGDLTTRSITGLDGARTINGDIDVAIPSIRGDTRIETTNGDVRVAVPEDLDAVVELRTTNGDVGVSGLDFERSVDRSRRIRGTLGSGGDELTAVSTNGDVRVRPL</sequence>
<reference evidence="2 3" key="1">
    <citation type="journal article" date="2019" name="Nat. Commun.">
        <title>A new type of DNA phosphorothioation-based antiviral system in archaea.</title>
        <authorList>
            <person name="Xiong L."/>
            <person name="Liu S."/>
            <person name="Chen S."/>
            <person name="Xiao Y."/>
            <person name="Zhu B."/>
            <person name="Gao Y."/>
            <person name="Zhang Y."/>
            <person name="Chen B."/>
            <person name="Luo J."/>
            <person name="Deng Z."/>
            <person name="Chen X."/>
            <person name="Wang L."/>
            <person name="Chen S."/>
        </authorList>
    </citation>
    <scope>NUCLEOTIDE SEQUENCE [LARGE SCALE GENOMIC DNA]</scope>
    <source>
        <strain evidence="2 3">CBA1105</strain>
    </source>
</reference>
<dbReference type="GeneID" id="39847370"/>
<keyword evidence="3" id="KW-1185">Reference proteome</keyword>
<dbReference type="InterPro" id="IPR025164">
    <property type="entry name" value="Toastrack_DUF4097"/>
</dbReference>
<dbReference type="Proteomes" id="UP000296706">
    <property type="component" value="Chromosome"/>
</dbReference>
<protein>
    <recommendedName>
        <fullName evidence="1">DUF4097 domain-containing protein</fullName>
    </recommendedName>
</protein>
<dbReference type="OrthoDB" id="240395at2157"/>
<feature type="domain" description="DUF4097" evidence="1">
    <location>
        <begin position="125"/>
        <end position="266"/>
    </location>
</feature>
<name>A0A4D6HA51_9EURY</name>
<dbReference type="RefSeq" id="WP_049994244.1">
    <property type="nucleotide sequence ID" value="NZ_CP031310.1"/>
</dbReference>
<dbReference type="PANTHER" id="PTHR34094:SF1">
    <property type="entry name" value="PROTEIN FAM185A"/>
    <property type="match status" value="1"/>
</dbReference>
<dbReference type="STRING" id="1457250.GCA_000755225_03487"/>
<dbReference type="PROSITE" id="PS51257">
    <property type="entry name" value="PROKAR_LIPOPROTEIN"/>
    <property type="match status" value="1"/>
</dbReference>
<dbReference type="KEGG" id="hsn:DV733_05860"/>
<dbReference type="EMBL" id="CP031310">
    <property type="protein sequence ID" value="QCC50799.1"/>
    <property type="molecule type" value="Genomic_DNA"/>
</dbReference>
<dbReference type="PANTHER" id="PTHR34094">
    <property type="match status" value="1"/>
</dbReference>
<evidence type="ECO:0000313" key="3">
    <source>
        <dbReference type="Proteomes" id="UP000296706"/>
    </source>
</evidence>
<dbReference type="AlphaFoldDB" id="A0A4D6HA51"/>
<organism evidence="2 3">
    <name type="scientific">Halapricum salinum</name>
    <dbReference type="NCBI Taxonomy" id="1457250"/>
    <lineage>
        <taxon>Archaea</taxon>
        <taxon>Methanobacteriati</taxon>
        <taxon>Methanobacteriota</taxon>
        <taxon>Stenosarchaea group</taxon>
        <taxon>Halobacteria</taxon>
        <taxon>Halobacteriales</taxon>
        <taxon>Haloarculaceae</taxon>
        <taxon>Halapricum</taxon>
    </lineage>
</organism>
<evidence type="ECO:0000259" key="1">
    <source>
        <dbReference type="Pfam" id="PF13349"/>
    </source>
</evidence>
<dbReference type="Pfam" id="PF13349">
    <property type="entry name" value="DUF4097"/>
    <property type="match status" value="1"/>
</dbReference>
<evidence type="ECO:0000313" key="2">
    <source>
        <dbReference type="EMBL" id="QCC50799.1"/>
    </source>
</evidence>
<proteinExistence type="predicted"/>
<gene>
    <name evidence="2" type="ORF">DV733_05860</name>
</gene>
<accession>A0A4D6HA51</accession>